<comment type="similarity">
    <text evidence="2">Belongs to the activator 1 small subunits family.</text>
</comment>
<keyword evidence="6" id="KW-0539">Nucleus</keyword>
<proteinExistence type="inferred from homology"/>
<dbReference type="PANTHER" id="PTHR11669:SF9">
    <property type="entry name" value="REPLICATION FACTOR C SUBUNIT 5"/>
    <property type="match status" value="1"/>
</dbReference>
<evidence type="ECO:0000256" key="6">
    <source>
        <dbReference type="ARBA" id="ARBA00023242"/>
    </source>
</evidence>
<dbReference type="FunFam" id="3.40.50.300:FF:000129">
    <property type="entry name" value="Replication factor C subunit 5"/>
    <property type="match status" value="1"/>
</dbReference>
<dbReference type="InterPro" id="IPR013748">
    <property type="entry name" value="Rep_factorC_C"/>
</dbReference>
<dbReference type="CDD" id="cd00009">
    <property type="entry name" value="AAA"/>
    <property type="match status" value="1"/>
</dbReference>
<dbReference type="InterPro" id="IPR027417">
    <property type="entry name" value="P-loop_NTPase"/>
</dbReference>
<dbReference type="AlphaFoldDB" id="A0ABD2QQ28"/>
<dbReference type="Gene3D" id="3.40.50.300">
    <property type="entry name" value="P-loop containing nucleotide triphosphate hydrolases"/>
    <property type="match status" value="1"/>
</dbReference>
<sequence>MEVPWSEKYRPSELDQIIGHADIRKTISKFLSLDKLPHLLFYGPAGTGKTTTILSIARQLYKPQEFKAMVLELNASDDRGIGVVRDQILSFAGTRCLFSNKFKLVILDEADSMTKDAQNALRRIIEKYSETTRFCLICNYLSKITPAIQSRCTRFRFAPLPLKSVEPRINEIATKEDVTLGEKAVQALFKFANGDMRKALNLLQSCSLSSPQVTVDSVYACVGYPSPEQMRQVLTICLNDDLAIAVEKLRNLQVEKGVSLQDMITELTTLVMKGRSCFNKFECLADLPEPVQGTIITDMAEIEASLALGATEKLQLGSLVATFTLARDSLKTYA</sequence>
<gene>
    <name evidence="8" type="ORF">Ciccas_000709</name>
</gene>
<reference evidence="8 9" key="1">
    <citation type="submission" date="2024-11" db="EMBL/GenBank/DDBJ databases">
        <title>Adaptive evolution of stress response genes in parasites aligns with host niche diversity.</title>
        <authorList>
            <person name="Hahn C."/>
            <person name="Resl P."/>
        </authorList>
    </citation>
    <scope>NUCLEOTIDE SEQUENCE [LARGE SCALE GENOMIC DNA]</scope>
    <source>
        <strain evidence="8">EGGRZ-B1_66</strain>
        <tissue evidence="8">Body</tissue>
    </source>
</reference>
<dbReference type="Gene3D" id="1.20.272.10">
    <property type="match status" value="1"/>
</dbReference>
<dbReference type="GO" id="GO:0005524">
    <property type="term" value="F:ATP binding"/>
    <property type="evidence" value="ECO:0007669"/>
    <property type="project" value="UniProtKB-KW"/>
</dbReference>
<dbReference type="InterPro" id="IPR003959">
    <property type="entry name" value="ATPase_AAA_core"/>
</dbReference>
<evidence type="ECO:0000313" key="8">
    <source>
        <dbReference type="EMBL" id="KAL3320601.1"/>
    </source>
</evidence>
<keyword evidence="4" id="KW-0547">Nucleotide-binding</keyword>
<dbReference type="InterPro" id="IPR008921">
    <property type="entry name" value="DNA_pol3_clamp-load_cplx_C"/>
</dbReference>
<comment type="subcellular location">
    <subcellularLocation>
        <location evidence="1">Nucleus</location>
    </subcellularLocation>
</comment>
<accession>A0ABD2QQ28</accession>
<keyword evidence="9" id="KW-1185">Reference proteome</keyword>
<dbReference type="SUPFAM" id="SSF52540">
    <property type="entry name" value="P-loop containing nucleoside triphosphate hydrolases"/>
    <property type="match status" value="1"/>
</dbReference>
<evidence type="ECO:0000256" key="2">
    <source>
        <dbReference type="ARBA" id="ARBA00005378"/>
    </source>
</evidence>
<dbReference type="InterPro" id="IPR047854">
    <property type="entry name" value="RFC_lid"/>
</dbReference>
<dbReference type="NCBIfam" id="NF001679">
    <property type="entry name" value="PRK00440.1"/>
    <property type="match status" value="1"/>
</dbReference>
<dbReference type="InterPro" id="IPR003593">
    <property type="entry name" value="AAA+_ATPase"/>
</dbReference>
<evidence type="ECO:0000256" key="1">
    <source>
        <dbReference type="ARBA" id="ARBA00004123"/>
    </source>
</evidence>
<comment type="caution">
    <text evidence="8">The sequence shown here is derived from an EMBL/GenBank/DDBJ whole genome shotgun (WGS) entry which is preliminary data.</text>
</comment>
<dbReference type="Gene3D" id="1.10.8.60">
    <property type="match status" value="1"/>
</dbReference>
<evidence type="ECO:0000259" key="7">
    <source>
        <dbReference type="SMART" id="SM00382"/>
    </source>
</evidence>
<protein>
    <recommendedName>
        <fullName evidence="7">AAA+ ATPase domain-containing protein</fullName>
    </recommendedName>
</protein>
<dbReference type="Pfam" id="PF25361">
    <property type="entry name" value="AAA_lid_RFC1"/>
    <property type="match status" value="1"/>
</dbReference>
<evidence type="ECO:0000256" key="4">
    <source>
        <dbReference type="ARBA" id="ARBA00022741"/>
    </source>
</evidence>
<organism evidence="8 9">
    <name type="scientific">Cichlidogyrus casuarinus</name>
    <dbReference type="NCBI Taxonomy" id="1844966"/>
    <lineage>
        <taxon>Eukaryota</taxon>
        <taxon>Metazoa</taxon>
        <taxon>Spiralia</taxon>
        <taxon>Lophotrochozoa</taxon>
        <taxon>Platyhelminthes</taxon>
        <taxon>Monogenea</taxon>
        <taxon>Monopisthocotylea</taxon>
        <taxon>Dactylogyridea</taxon>
        <taxon>Ancyrocephalidae</taxon>
        <taxon>Cichlidogyrus</taxon>
    </lineage>
</organism>
<dbReference type="PANTHER" id="PTHR11669">
    <property type="entry name" value="REPLICATION FACTOR C / DNA POLYMERASE III GAMMA-TAU SUBUNIT"/>
    <property type="match status" value="1"/>
</dbReference>
<dbReference type="Pfam" id="PF08542">
    <property type="entry name" value="Rep_fac_C"/>
    <property type="match status" value="1"/>
</dbReference>
<dbReference type="SUPFAM" id="SSF48019">
    <property type="entry name" value="post-AAA+ oligomerization domain-like"/>
    <property type="match status" value="1"/>
</dbReference>
<keyword evidence="5" id="KW-0067">ATP-binding</keyword>
<keyword evidence="3" id="KW-0235">DNA replication</keyword>
<feature type="domain" description="AAA+ ATPase" evidence="7">
    <location>
        <begin position="35"/>
        <end position="162"/>
    </location>
</feature>
<dbReference type="EMBL" id="JBJKFK010000041">
    <property type="protein sequence ID" value="KAL3320601.1"/>
    <property type="molecule type" value="Genomic_DNA"/>
</dbReference>
<evidence type="ECO:0000256" key="3">
    <source>
        <dbReference type="ARBA" id="ARBA00022705"/>
    </source>
</evidence>
<evidence type="ECO:0000313" key="9">
    <source>
        <dbReference type="Proteomes" id="UP001626550"/>
    </source>
</evidence>
<dbReference type="Proteomes" id="UP001626550">
    <property type="component" value="Unassembled WGS sequence"/>
</dbReference>
<evidence type="ECO:0000256" key="5">
    <source>
        <dbReference type="ARBA" id="ARBA00022840"/>
    </source>
</evidence>
<dbReference type="InterPro" id="IPR050238">
    <property type="entry name" value="DNA_Rep/Repair_Clamp_Loader"/>
</dbReference>
<dbReference type="CDD" id="cd18140">
    <property type="entry name" value="HLD_clamp_RFC"/>
    <property type="match status" value="1"/>
</dbReference>
<dbReference type="Pfam" id="PF00004">
    <property type="entry name" value="AAA"/>
    <property type="match status" value="1"/>
</dbReference>
<dbReference type="GO" id="GO:0006260">
    <property type="term" value="P:DNA replication"/>
    <property type="evidence" value="ECO:0007669"/>
    <property type="project" value="UniProtKB-KW"/>
</dbReference>
<name>A0ABD2QQ28_9PLAT</name>
<dbReference type="GO" id="GO:0005634">
    <property type="term" value="C:nucleus"/>
    <property type="evidence" value="ECO:0007669"/>
    <property type="project" value="UniProtKB-SubCell"/>
</dbReference>
<dbReference type="SMART" id="SM00382">
    <property type="entry name" value="AAA"/>
    <property type="match status" value="1"/>
</dbReference>